<dbReference type="EMBL" id="CP043450">
    <property type="protein sequence ID" value="QEM11003.1"/>
    <property type="molecule type" value="Genomic_DNA"/>
</dbReference>
<evidence type="ECO:0000259" key="2">
    <source>
        <dbReference type="Pfam" id="PF02517"/>
    </source>
</evidence>
<dbReference type="PANTHER" id="PTHR36435">
    <property type="entry name" value="SLR1288 PROTEIN"/>
    <property type="match status" value="1"/>
</dbReference>
<dbReference type="InterPro" id="IPR003675">
    <property type="entry name" value="Rce1/LyrA-like_dom"/>
</dbReference>
<feature type="transmembrane region" description="Helical" evidence="1">
    <location>
        <begin position="255"/>
        <end position="277"/>
    </location>
</feature>
<organism evidence="3 4">
    <name type="scientific">Mucilaginibacter rubeus</name>
    <dbReference type="NCBI Taxonomy" id="2027860"/>
    <lineage>
        <taxon>Bacteria</taxon>
        <taxon>Pseudomonadati</taxon>
        <taxon>Bacteroidota</taxon>
        <taxon>Sphingobacteriia</taxon>
        <taxon>Sphingobacteriales</taxon>
        <taxon>Sphingobacteriaceae</taxon>
        <taxon>Mucilaginibacter</taxon>
    </lineage>
</organism>
<feature type="domain" description="CAAX prenyl protease 2/Lysostaphin resistance protein A-like" evidence="2">
    <location>
        <begin position="149"/>
        <end position="233"/>
    </location>
</feature>
<keyword evidence="1" id="KW-0472">Membrane</keyword>
<protein>
    <submittedName>
        <fullName evidence="3">CPBP family intramembrane metalloprotease</fullName>
    </submittedName>
</protein>
<evidence type="ECO:0000313" key="4">
    <source>
        <dbReference type="Proteomes" id="UP000251402"/>
    </source>
</evidence>
<dbReference type="Proteomes" id="UP000251402">
    <property type="component" value="Chromosome"/>
</dbReference>
<dbReference type="GO" id="GO:0004175">
    <property type="term" value="F:endopeptidase activity"/>
    <property type="evidence" value="ECO:0007669"/>
    <property type="project" value="UniProtKB-ARBA"/>
</dbReference>
<keyword evidence="1" id="KW-1133">Transmembrane helix</keyword>
<dbReference type="AlphaFoldDB" id="A0A5C1HZG3"/>
<keyword evidence="3" id="KW-0645">Protease</keyword>
<reference evidence="3" key="1">
    <citation type="submission" date="2019-08" db="EMBL/GenBank/DDBJ databases">
        <title>Comparative genome analysis confer to the adaptation heavy metal polluted environment.</title>
        <authorList>
            <person name="Li Y."/>
        </authorList>
    </citation>
    <scope>NUCLEOTIDE SEQUENCE [LARGE SCALE GENOMIC DNA]</scope>
    <source>
        <strain evidence="3">P1</strain>
    </source>
</reference>
<accession>A0A5C1HZG3</accession>
<keyword evidence="1" id="KW-0812">Transmembrane</keyword>
<feature type="transmembrane region" description="Helical" evidence="1">
    <location>
        <begin position="32"/>
        <end position="55"/>
    </location>
</feature>
<dbReference type="GO" id="GO:0006508">
    <property type="term" value="P:proteolysis"/>
    <property type="evidence" value="ECO:0007669"/>
    <property type="project" value="UniProtKB-KW"/>
</dbReference>
<proteinExistence type="predicted"/>
<dbReference type="PANTHER" id="PTHR36435:SF1">
    <property type="entry name" value="CAAX AMINO TERMINAL PROTEASE FAMILY PROTEIN"/>
    <property type="match status" value="1"/>
</dbReference>
<dbReference type="KEGG" id="mrub:DEO27_013550"/>
<keyword evidence="3" id="KW-0482">Metalloprotease</keyword>
<feature type="transmembrane region" description="Helical" evidence="1">
    <location>
        <begin position="67"/>
        <end position="86"/>
    </location>
</feature>
<keyword evidence="3" id="KW-0378">Hydrolase</keyword>
<feature type="transmembrane region" description="Helical" evidence="1">
    <location>
        <begin position="221"/>
        <end position="243"/>
    </location>
</feature>
<dbReference type="RefSeq" id="WP_112574378.1">
    <property type="nucleotide sequence ID" value="NZ_CP043450.1"/>
</dbReference>
<dbReference type="GO" id="GO:0080120">
    <property type="term" value="P:CAAX-box protein maturation"/>
    <property type="evidence" value="ECO:0007669"/>
    <property type="project" value="UniProtKB-ARBA"/>
</dbReference>
<dbReference type="InterPro" id="IPR052710">
    <property type="entry name" value="CAAX_protease"/>
</dbReference>
<dbReference type="GO" id="GO:0008237">
    <property type="term" value="F:metallopeptidase activity"/>
    <property type="evidence" value="ECO:0007669"/>
    <property type="project" value="UniProtKB-KW"/>
</dbReference>
<feature type="transmembrane region" description="Helical" evidence="1">
    <location>
        <begin position="148"/>
        <end position="171"/>
    </location>
</feature>
<feature type="transmembrane region" description="Helical" evidence="1">
    <location>
        <begin position="183"/>
        <end position="201"/>
    </location>
</feature>
<sequence length="285" mass="32190">MDNIDLNDDSFITNNLDSSPKIVPAYPNLKSLVGLFFILILYMLIGGLIGGLFLFETRYLDVRSIKPLINLILYVGYLLFAIRYAIRKAKKQEQAPFKIRFTRIPFFLIPVLILTTAAMLVGLEWVSTLLPMPESVRKFFEKSFTKDFSSLIMLVIAAPVLEEIFCRGIVLKGLLKNYTPNKAILISALFFGLIHLNPWQAMTASLSGLFLGWTYYKTQSVIPGMIIHATINGTSALSLFLPVLRQQSFLALLGWPYYILLWGFSIVIFIGGCWIINRNTVSVSD</sequence>
<dbReference type="OrthoDB" id="158986at2"/>
<keyword evidence="4" id="KW-1185">Reference proteome</keyword>
<evidence type="ECO:0000256" key="1">
    <source>
        <dbReference type="SAM" id="Phobius"/>
    </source>
</evidence>
<dbReference type="Pfam" id="PF02517">
    <property type="entry name" value="Rce1-like"/>
    <property type="match status" value="1"/>
</dbReference>
<name>A0A5C1HZG3_9SPHI</name>
<gene>
    <name evidence="3" type="ORF">DEO27_013550</name>
</gene>
<evidence type="ECO:0000313" key="3">
    <source>
        <dbReference type="EMBL" id="QEM11003.1"/>
    </source>
</evidence>
<feature type="transmembrane region" description="Helical" evidence="1">
    <location>
        <begin position="106"/>
        <end position="128"/>
    </location>
</feature>